<feature type="domain" description="DUF7847" evidence="2">
    <location>
        <begin position="8"/>
        <end position="279"/>
    </location>
</feature>
<proteinExistence type="predicted"/>
<protein>
    <recommendedName>
        <fullName evidence="2">DUF7847 domain-containing protein</fullName>
    </recommendedName>
</protein>
<dbReference type="Pfam" id="PF25231">
    <property type="entry name" value="DUF7847"/>
    <property type="match status" value="1"/>
</dbReference>
<dbReference type="Proteomes" id="UP000885936">
    <property type="component" value="Unassembled WGS sequence"/>
</dbReference>
<dbReference type="EMBL" id="DRIE01000119">
    <property type="protein sequence ID" value="HEC57645.1"/>
    <property type="molecule type" value="Genomic_DNA"/>
</dbReference>
<reference evidence="3" key="1">
    <citation type="journal article" date="2020" name="mSystems">
        <title>Genome- and Community-Level Interaction Insights into Carbon Utilization and Element Cycling Functions of Hydrothermarchaeota in Hydrothermal Sediment.</title>
        <authorList>
            <person name="Zhou Z."/>
            <person name="Liu Y."/>
            <person name="Xu W."/>
            <person name="Pan J."/>
            <person name="Luo Z.H."/>
            <person name="Li M."/>
        </authorList>
    </citation>
    <scope>NUCLEOTIDE SEQUENCE [LARGE SCALE GENOMIC DNA]</scope>
    <source>
        <strain evidence="3">HyVt-386</strain>
    </source>
</reference>
<feature type="transmembrane region" description="Helical" evidence="1">
    <location>
        <begin position="21"/>
        <end position="52"/>
    </location>
</feature>
<evidence type="ECO:0000256" key="1">
    <source>
        <dbReference type="SAM" id="Phobius"/>
    </source>
</evidence>
<dbReference type="AlphaFoldDB" id="A0A7J2S2N8"/>
<keyword evidence="1" id="KW-0472">Membrane</keyword>
<evidence type="ECO:0000259" key="2">
    <source>
        <dbReference type="Pfam" id="PF25231"/>
    </source>
</evidence>
<accession>A0A7J2S2N8</accession>
<keyword evidence="1" id="KW-1133">Transmembrane helix</keyword>
<sequence length="296" mass="32756">MSGLEVILRDGFDTLRRNLNLIIPFILQQVITWITVAIVFLALYFTVLAPIIPYLERMGVDSSPSPEVLLKIWMMIAPSLPLLITAFILLLLFFALLDAFIWAGAIGMARRAIETGRSTLGDMIEYGKKKFLSVFVSNLIITVLSMLGFSALIPGIIALSSSRSIGPLLLLLGVLIMVLYLIFITLSLYLARFAIVVDDVGAIEGIKRAYRVFTSNKLDLLLLALVILAISLVISLPPALVGMLLSFIPIVGWILEMMISLLLSALLSALILAWFTHFYIDRKQRSPQIQPPSEPL</sequence>
<gene>
    <name evidence="3" type="ORF">ENI32_07205</name>
</gene>
<dbReference type="InterPro" id="IPR057169">
    <property type="entry name" value="DUF7847"/>
</dbReference>
<feature type="transmembrane region" description="Helical" evidence="1">
    <location>
        <begin position="72"/>
        <end position="101"/>
    </location>
</feature>
<feature type="transmembrane region" description="Helical" evidence="1">
    <location>
        <begin position="169"/>
        <end position="197"/>
    </location>
</feature>
<feature type="transmembrane region" description="Helical" evidence="1">
    <location>
        <begin position="257"/>
        <end position="280"/>
    </location>
</feature>
<feature type="transmembrane region" description="Helical" evidence="1">
    <location>
        <begin position="218"/>
        <end position="251"/>
    </location>
</feature>
<comment type="caution">
    <text evidence="3">The sequence shown here is derived from an EMBL/GenBank/DDBJ whole genome shotgun (WGS) entry which is preliminary data.</text>
</comment>
<organism evidence="3">
    <name type="scientific">Candidatus Syntropharchaeum butanivorans</name>
    <dbReference type="NCBI Taxonomy" id="1839936"/>
    <lineage>
        <taxon>Archaea</taxon>
        <taxon>Methanobacteriati</taxon>
        <taxon>Methanobacteriota</taxon>
        <taxon>Stenosarchaea group</taxon>
        <taxon>Methanomicrobia</taxon>
        <taxon>Methanosarcinales</taxon>
        <taxon>ANME-2 cluster</taxon>
        <taxon>Candidatus Syntropharchaeum</taxon>
    </lineage>
</organism>
<evidence type="ECO:0000313" key="3">
    <source>
        <dbReference type="EMBL" id="HEC57645.1"/>
    </source>
</evidence>
<feature type="transmembrane region" description="Helical" evidence="1">
    <location>
        <begin position="131"/>
        <end position="157"/>
    </location>
</feature>
<name>A0A7J2S2N8_9EURY</name>
<keyword evidence="1" id="KW-0812">Transmembrane</keyword>